<keyword evidence="11" id="KW-1185">Reference proteome</keyword>
<dbReference type="InterPro" id="IPR036458">
    <property type="entry name" value="Na:dicarbo_symporter_sf"/>
</dbReference>
<evidence type="ECO:0000256" key="6">
    <source>
        <dbReference type="ARBA" id="ARBA00022847"/>
    </source>
</evidence>
<evidence type="ECO:0000313" key="10">
    <source>
        <dbReference type="EMBL" id="RAI44606.1"/>
    </source>
</evidence>
<accession>A0A327L289</accession>
<dbReference type="GO" id="GO:0015141">
    <property type="term" value="F:succinate transmembrane transporter activity"/>
    <property type="evidence" value="ECO:0007669"/>
    <property type="project" value="TreeGrafter"/>
</dbReference>
<evidence type="ECO:0000256" key="5">
    <source>
        <dbReference type="ARBA" id="ARBA00022692"/>
    </source>
</evidence>
<keyword evidence="6" id="KW-0769">Symport</keyword>
<feature type="transmembrane region" description="Helical" evidence="9">
    <location>
        <begin position="56"/>
        <end position="77"/>
    </location>
</feature>
<reference evidence="10 11" key="1">
    <citation type="submission" date="2017-07" db="EMBL/GenBank/DDBJ databases">
        <title>Draft Genome Sequences of Select Purple Nonsulfur Bacteria.</title>
        <authorList>
            <person name="Lasarre B."/>
            <person name="Mckinlay J.B."/>
        </authorList>
    </citation>
    <scope>NUCLEOTIDE SEQUENCE [LARGE SCALE GENOMIC DNA]</scope>
    <source>
        <strain evidence="10 11">DSM 5909</strain>
    </source>
</reference>
<dbReference type="RefSeq" id="WP_111418557.1">
    <property type="nucleotide sequence ID" value="NZ_NPEX01000039.1"/>
</dbReference>
<dbReference type="PANTHER" id="PTHR42865">
    <property type="entry name" value="PROTON/GLUTAMATE-ASPARTATE SYMPORTER"/>
    <property type="match status" value="1"/>
</dbReference>
<sequence>MTAVTTSAVERPRGKAGRKPFYKDMSVQVFAGMAAGALIGWLWPQSADFMRTLGDLFIRLIAMFVGLIIFCAVVHGIATVREAKKVGRVAIRALIYFEVVTTFALVIGLFMINVLGPGRGMNLDLHSISGAGLDPYLATAHKITANGFLLGIVPHTAVSAFTEGNVLQVVFTSVLFAFGLLALGRRADPMIEMIDITKRTVFKIIGYVMWLAPIGAMGAIGFTVGKFGIASLVSLGAMVVEFYLTCLLFIVCVLWPIARFSGISLWKLARYIRTELLIVIGTSSSESVFPQLVEKLQRAGCDEAIVGLVLPTGYAFNHDGTCLYFAAASVFLAQAVGIDLSIWQQLGLLGILLVTSKGGAGVAGSAIVVLVSTLAATGTVPVAAVGIILGVHRLMSSAFVAVNILGNALATLVVCRWENALDQAALTRALDGETMEPVTESAAA</sequence>
<gene>
    <name evidence="10" type="ORF">CH341_08225</name>
</gene>
<dbReference type="GO" id="GO:0070778">
    <property type="term" value="P:L-aspartate transmembrane transport"/>
    <property type="evidence" value="ECO:0007669"/>
    <property type="project" value="TreeGrafter"/>
</dbReference>
<evidence type="ECO:0000256" key="7">
    <source>
        <dbReference type="ARBA" id="ARBA00022989"/>
    </source>
</evidence>
<comment type="subcellular location">
    <subcellularLocation>
        <location evidence="1">Cell inner membrane</location>
        <topology evidence="1">Multi-pass membrane protein</topology>
    </subcellularLocation>
</comment>
<feature type="transmembrane region" description="Helical" evidence="9">
    <location>
        <begin position="363"/>
        <end position="389"/>
    </location>
</feature>
<evidence type="ECO:0000313" key="11">
    <source>
        <dbReference type="Proteomes" id="UP000249130"/>
    </source>
</evidence>
<keyword evidence="7 9" id="KW-1133">Transmembrane helix</keyword>
<evidence type="ECO:0000256" key="9">
    <source>
        <dbReference type="SAM" id="Phobius"/>
    </source>
</evidence>
<dbReference type="FunFam" id="1.10.3860.10:FF:000001">
    <property type="entry name" value="C4-dicarboxylate transport protein"/>
    <property type="match status" value="1"/>
</dbReference>
<evidence type="ECO:0000256" key="1">
    <source>
        <dbReference type="ARBA" id="ARBA00004429"/>
    </source>
</evidence>
<evidence type="ECO:0000256" key="4">
    <source>
        <dbReference type="ARBA" id="ARBA00022475"/>
    </source>
</evidence>
<dbReference type="GO" id="GO:0015366">
    <property type="term" value="F:malate:proton symporter activity"/>
    <property type="evidence" value="ECO:0007669"/>
    <property type="project" value="TreeGrafter"/>
</dbReference>
<feature type="transmembrane region" description="Helical" evidence="9">
    <location>
        <begin position="89"/>
        <end position="112"/>
    </location>
</feature>
<feature type="transmembrane region" description="Helical" evidence="9">
    <location>
        <begin position="204"/>
        <end position="223"/>
    </location>
</feature>
<feature type="transmembrane region" description="Helical" evidence="9">
    <location>
        <begin position="21"/>
        <end position="44"/>
    </location>
</feature>
<dbReference type="InterPro" id="IPR001991">
    <property type="entry name" value="Na-dicarboxylate_symporter"/>
</dbReference>
<dbReference type="SUPFAM" id="SSF118215">
    <property type="entry name" value="Proton glutamate symport protein"/>
    <property type="match status" value="1"/>
</dbReference>
<comment type="caution">
    <text evidence="10">The sequence shown here is derived from an EMBL/GenBank/DDBJ whole genome shotgun (WGS) entry which is preliminary data.</text>
</comment>
<dbReference type="AlphaFoldDB" id="A0A327L289"/>
<keyword evidence="4" id="KW-1003">Cell membrane</keyword>
<keyword evidence="3" id="KW-0813">Transport</keyword>
<evidence type="ECO:0000256" key="8">
    <source>
        <dbReference type="ARBA" id="ARBA00023136"/>
    </source>
</evidence>
<evidence type="ECO:0000256" key="3">
    <source>
        <dbReference type="ARBA" id="ARBA00022448"/>
    </source>
</evidence>
<evidence type="ECO:0000256" key="2">
    <source>
        <dbReference type="ARBA" id="ARBA00006148"/>
    </source>
</evidence>
<dbReference type="Proteomes" id="UP000249130">
    <property type="component" value="Unassembled WGS sequence"/>
</dbReference>
<name>A0A327L289_9BRAD</name>
<feature type="transmembrane region" description="Helical" evidence="9">
    <location>
        <begin position="166"/>
        <end position="183"/>
    </location>
</feature>
<keyword evidence="5 9" id="KW-0812">Transmembrane</keyword>
<dbReference type="Pfam" id="PF00375">
    <property type="entry name" value="SDF"/>
    <property type="match status" value="1"/>
</dbReference>
<feature type="transmembrane region" description="Helical" evidence="9">
    <location>
        <begin position="322"/>
        <end position="343"/>
    </location>
</feature>
<dbReference type="PANTHER" id="PTHR42865:SF1">
    <property type="entry name" value="AEROBIC C4-DICARBOXYLATE TRANSPORT PROTEIN"/>
    <property type="match status" value="1"/>
</dbReference>
<dbReference type="GO" id="GO:0005886">
    <property type="term" value="C:plasma membrane"/>
    <property type="evidence" value="ECO:0007669"/>
    <property type="project" value="UniProtKB-SubCell"/>
</dbReference>
<proteinExistence type="inferred from homology"/>
<dbReference type="PRINTS" id="PR00173">
    <property type="entry name" value="EDTRNSPORT"/>
</dbReference>
<dbReference type="Gene3D" id="1.10.3860.10">
    <property type="entry name" value="Sodium:dicarboxylate symporter"/>
    <property type="match status" value="1"/>
</dbReference>
<keyword evidence="8 9" id="KW-0472">Membrane</keyword>
<comment type="similarity">
    <text evidence="2">Belongs to the dicarboxylate/amino acid:cation symporter (DAACS) (TC 2.A.23) family.</text>
</comment>
<dbReference type="EMBL" id="NPEX01000039">
    <property type="protein sequence ID" value="RAI44606.1"/>
    <property type="molecule type" value="Genomic_DNA"/>
</dbReference>
<dbReference type="GO" id="GO:0015138">
    <property type="term" value="F:fumarate transmembrane transporter activity"/>
    <property type="evidence" value="ECO:0007669"/>
    <property type="project" value="TreeGrafter"/>
</dbReference>
<protein>
    <submittedName>
        <fullName evidence="10">C4-dicarboxylate transporter DctA</fullName>
    </submittedName>
</protein>
<dbReference type="OrthoDB" id="9766690at2"/>
<organism evidence="10 11">
    <name type="scientific">Rhodoplanes roseus</name>
    <dbReference type="NCBI Taxonomy" id="29409"/>
    <lineage>
        <taxon>Bacteria</taxon>
        <taxon>Pseudomonadati</taxon>
        <taxon>Pseudomonadota</taxon>
        <taxon>Alphaproteobacteria</taxon>
        <taxon>Hyphomicrobiales</taxon>
        <taxon>Nitrobacteraceae</taxon>
        <taxon>Rhodoplanes</taxon>
    </lineage>
</organism>
<feature type="transmembrane region" description="Helical" evidence="9">
    <location>
        <begin position="229"/>
        <end position="257"/>
    </location>
</feature>